<evidence type="ECO:0000313" key="1">
    <source>
        <dbReference type="EMBL" id="TKW55218.1"/>
    </source>
</evidence>
<dbReference type="Proteomes" id="UP000310108">
    <property type="component" value="Unassembled WGS sequence"/>
</dbReference>
<name>A0A4U6XH29_9PEZI</name>
<keyword evidence="2" id="KW-1185">Reference proteome</keyword>
<accession>A0A4U6XH29</accession>
<evidence type="ECO:0000313" key="2">
    <source>
        <dbReference type="Proteomes" id="UP000310108"/>
    </source>
</evidence>
<sequence>MLTLVIHTFWRNRARAGRRAGYRPPDMEERAQAAAKQYHDAIRQQKKKHWHKFLAEDTNI</sequence>
<dbReference type="STRING" id="1306861.A0A4U6XH29"/>
<reference evidence="1 2" key="1">
    <citation type="journal article" date="2019" name="PLoS ONE">
        <title>Comparative genome analysis indicates high evolutionary potential of pathogenicity genes in Colletotrichum tanaceti.</title>
        <authorList>
            <person name="Lelwala R.V."/>
            <person name="Korhonen P.K."/>
            <person name="Young N.D."/>
            <person name="Scott J.B."/>
            <person name="Ades P.A."/>
            <person name="Gasser R.B."/>
            <person name="Taylor P.W.J."/>
        </authorList>
    </citation>
    <scope>NUCLEOTIDE SEQUENCE [LARGE SCALE GENOMIC DNA]</scope>
    <source>
        <strain evidence="1">BRIP57314</strain>
    </source>
</reference>
<organism evidence="1 2">
    <name type="scientific">Colletotrichum tanaceti</name>
    <dbReference type="NCBI Taxonomy" id="1306861"/>
    <lineage>
        <taxon>Eukaryota</taxon>
        <taxon>Fungi</taxon>
        <taxon>Dikarya</taxon>
        <taxon>Ascomycota</taxon>
        <taxon>Pezizomycotina</taxon>
        <taxon>Sordariomycetes</taxon>
        <taxon>Hypocreomycetidae</taxon>
        <taxon>Glomerellales</taxon>
        <taxon>Glomerellaceae</taxon>
        <taxon>Colletotrichum</taxon>
        <taxon>Colletotrichum destructivum species complex</taxon>
    </lineage>
</organism>
<dbReference type="EMBL" id="PJEX01000107">
    <property type="protein sequence ID" value="TKW55218.1"/>
    <property type="molecule type" value="Genomic_DNA"/>
</dbReference>
<gene>
    <name evidence="1" type="ORF">CTA1_9438</name>
</gene>
<dbReference type="AlphaFoldDB" id="A0A4U6XH29"/>
<dbReference type="OrthoDB" id="4847247at2759"/>
<proteinExistence type="predicted"/>
<protein>
    <submittedName>
        <fullName evidence="1">Uncharacterized protein</fullName>
    </submittedName>
</protein>
<comment type="caution">
    <text evidence="1">The sequence shown here is derived from an EMBL/GenBank/DDBJ whole genome shotgun (WGS) entry which is preliminary data.</text>
</comment>